<accession>A0AAP2UC96</accession>
<evidence type="ECO:0000256" key="1">
    <source>
        <dbReference type="SAM" id="Coils"/>
    </source>
</evidence>
<dbReference type="Proteomes" id="UP001204814">
    <property type="component" value="Unassembled WGS sequence"/>
</dbReference>
<evidence type="ECO:0000313" key="2">
    <source>
        <dbReference type="EMBL" id="MCQ5060298.1"/>
    </source>
</evidence>
<name>A0AAP2UC96_9FIRM</name>
<proteinExistence type="predicted"/>
<dbReference type="RefSeq" id="WP_227351925.1">
    <property type="nucleotide sequence ID" value="NZ_JAJDKX010000003.1"/>
</dbReference>
<gene>
    <name evidence="2" type="ORF">NE542_00380</name>
</gene>
<feature type="coiled-coil region" evidence="1">
    <location>
        <begin position="49"/>
        <end position="76"/>
    </location>
</feature>
<sequence length="82" mass="9312">MKKLNKAKVLAVALGTSVSANIGMYLHGQYLQNEIVDSQEEVFDLKARNTLLKDTYNELLGQMQETQNEVQNLQSQVEELQK</sequence>
<evidence type="ECO:0000313" key="3">
    <source>
        <dbReference type="Proteomes" id="UP001204814"/>
    </source>
</evidence>
<keyword evidence="1" id="KW-0175">Coiled coil</keyword>
<organism evidence="2 3">
    <name type="scientific">Faecalibacillus intestinalis</name>
    <dbReference type="NCBI Taxonomy" id="1982626"/>
    <lineage>
        <taxon>Bacteria</taxon>
        <taxon>Bacillati</taxon>
        <taxon>Bacillota</taxon>
        <taxon>Erysipelotrichia</taxon>
        <taxon>Erysipelotrichales</taxon>
        <taxon>Coprobacillaceae</taxon>
        <taxon>Faecalibacillus</taxon>
    </lineage>
</organism>
<comment type="caution">
    <text evidence="2">The sequence shown here is derived from an EMBL/GenBank/DDBJ whole genome shotgun (WGS) entry which is preliminary data.</text>
</comment>
<protein>
    <submittedName>
        <fullName evidence="2">Uncharacterized protein</fullName>
    </submittedName>
</protein>
<reference evidence="2" key="1">
    <citation type="submission" date="2022-06" db="EMBL/GenBank/DDBJ databases">
        <title>Isolation of gut microbiota from human fecal samples.</title>
        <authorList>
            <person name="Pamer E.G."/>
            <person name="Barat B."/>
            <person name="Waligurski E."/>
            <person name="Medina S."/>
            <person name="Paddock L."/>
            <person name="Mostad J."/>
        </authorList>
    </citation>
    <scope>NUCLEOTIDE SEQUENCE</scope>
    <source>
        <strain evidence="2">DFI.6.24</strain>
    </source>
</reference>
<dbReference type="EMBL" id="JANGBO010000001">
    <property type="protein sequence ID" value="MCQ5060298.1"/>
    <property type="molecule type" value="Genomic_DNA"/>
</dbReference>
<dbReference type="AlphaFoldDB" id="A0AAP2UC96"/>